<dbReference type="GO" id="GO:0005737">
    <property type="term" value="C:cytoplasm"/>
    <property type="evidence" value="ECO:0007669"/>
    <property type="project" value="UniProtKB-SubCell"/>
</dbReference>
<keyword evidence="3" id="KW-0690">Ribosome biogenesis</keyword>
<evidence type="ECO:0000256" key="1">
    <source>
        <dbReference type="ARBA" id="ARBA00022741"/>
    </source>
</evidence>
<keyword evidence="1 3" id="KW-0547">Nucleotide-binding</keyword>
<reference evidence="7 8" key="1">
    <citation type="submission" date="2014-04" db="EMBL/GenBank/DDBJ databases">
        <title>Draft genome sequence of Hydrogenovibrio marinus MH-110, a model organism for aerobic H2 metabolism.</title>
        <authorList>
            <person name="Cha H.J."/>
            <person name="Jo B.H."/>
            <person name="Hwang B.H."/>
        </authorList>
    </citation>
    <scope>NUCLEOTIDE SEQUENCE [LARGE SCALE GENOMIC DNA]</scope>
    <source>
        <strain evidence="7 8">MH-110</strain>
    </source>
</reference>
<dbReference type="InterPro" id="IPR030378">
    <property type="entry name" value="G_CP_dom"/>
</dbReference>
<feature type="binding site" evidence="3">
    <location>
        <begin position="160"/>
        <end position="163"/>
    </location>
    <ligand>
        <name>GTP</name>
        <dbReference type="ChEBI" id="CHEBI:37565"/>
    </ligand>
</feature>
<dbReference type="GO" id="GO:0019843">
    <property type="term" value="F:rRNA binding"/>
    <property type="evidence" value="ECO:0007669"/>
    <property type="project" value="UniProtKB-KW"/>
</dbReference>
<dbReference type="InterPro" id="IPR010914">
    <property type="entry name" value="RsgA_GTPase_dom"/>
</dbReference>
<dbReference type="Gene3D" id="3.40.50.300">
    <property type="entry name" value="P-loop containing nucleotide triphosphate hydrolases"/>
    <property type="match status" value="1"/>
</dbReference>
<proteinExistence type="inferred from homology"/>
<comment type="cofactor">
    <cofactor evidence="3">
        <name>Zn(2+)</name>
        <dbReference type="ChEBI" id="CHEBI:29105"/>
    </cofactor>
    <text evidence="3">Binds 1 zinc ion per subunit.</text>
</comment>
<dbReference type="PANTHER" id="PTHR32120">
    <property type="entry name" value="SMALL RIBOSOMAL SUBUNIT BIOGENESIS GTPASE RSGA"/>
    <property type="match status" value="1"/>
</dbReference>
<organism evidence="7 8">
    <name type="scientific">Hydrogenovibrio marinus</name>
    <dbReference type="NCBI Taxonomy" id="28885"/>
    <lineage>
        <taxon>Bacteria</taxon>
        <taxon>Pseudomonadati</taxon>
        <taxon>Pseudomonadota</taxon>
        <taxon>Gammaproteobacteria</taxon>
        <taxon>Thiotrichales</taxon>
        <taxon>Piscirickettsiaceae</taxon>
        <taxon>Hydrogenovibrio</taxon>
    </lineage>
</organism>
<dbReference type="STRING" id="28885.EI16_04565"/>
<dbReference type="RefSeq" id="WP_029909973.1">
    <property type="nucleotide sequence ID" value="NZ_AP020335.1"/>
</dbReference>
<dbReference type="PROSITE" id="PS50936">
    <property type="entry name" value="ENGC_GTPASE"/>
    <property type="match status" value="1"/>
</dbReference>
<dbReference type="EC" id="3.6.1.-" evidence="3"/>
<dbReference type="InterPro" id="IPR027417">
    <property type="entry name" value="P-loop_NTPase"/>
</dbReference>
<feature type="binding site" evidence="3">
    <location>
        <position position="316"/>
    </location>
    <ligand>
        <name>Zn(2+)</name>
        <dbReference type="ChEBI" id="CHEBI:29105"/>
    </ligand>
</feature>
<feature type="binding site" evidence="3">
    <location>
        <position position="310"/>
    </location>
    <ligand>
        <name>Zn(2+)</name>
        <dbReference type="ChEBI" id="CHEBI:29105"/>
    </ligand>
</feature>
<dbReference type="NCBIfam" id="TIGR00157">
    <property type="entry name" value="ribosome small subunit-dependent GTPase A"/>
    <property type="match status" value="1"/>
</dbReference>
<comment type="function">
    <text evidence="3">One of several proteins that assist in the late maturation steps of the functional core of the 30S ribosomal subunit. Helps release RbfA from mature subunits. May play a role in the assembly of ribosomal proteins into the subunit. Circularly permuted GTPase that catalyzes slow GTP hydrolysis, GTPase activity is stimulated by the 30S ribosomal subunit.</text>
</comment>
<evidence type="ECO:0000259" key="6">
    <source>
        <dbReference type="PROSITE" id="PS51721"/>
    </source>
</evidence>
<keyword evidence="3" id="KW-0699">rRNA-binding</keyword>
<keyword evidence="3" id="KW-0378">Hydrolase</keyword>
<keyword evidence="3" id="KW-0479">Metal-binding</keyword>
<feature type="compositionally biased region" description="Polar residues" evidence="4">
    <location>
        <begin position="23"/>
        <end position="37"/>
    </location>
</feature>
<feature type="domain" description="CP-type G" evidence="6">
    <location>
        <begin position="104"/>
        <end position="279"/>
    </location>
</feature>
<evidence type="ECO:0000313" key="7">
    <source>
        <dbReference type="EMBL" id="KDN95580.1"/>
    </source>
</evidence>
<feature type="domain" description="EngC GTPase" evidence="5">
    <location>
        <begin position="121"/>
        <end position="277"/>
    </location>
</feature>
<gene>
    <name evidence="3" type="primary">rsgA</name>
    <name evidence="7" type="ORF">EI16_04565</name>
</gene>
<dbReference type="CDD" id="cd01854">
    <property type="entry name" value="YjeQ_EngC"/>
    <property type="match status" value="1"/>
</dbReference>
<dbReference type="InterPro" id="IPR012340">
    <property type="entry name" value="NA-bd_OB-fold"/>
</dbReference>
<dbReference type="SUPFAM" id="SSF52540">
    <property type="entry name" value="P-loop containing nucleoside triphosphate hydrolases"/>
    <property type="match status" value="1"/>
</dbReference>
<keyword evidence="3" id="KW-0862">Zinc</keyword>
<feature type="binding site" evidence="3">
    <location>
        <position position="308"/>
    </location>
    <ligand>
        <name>Zn(2+)</name>
        <dbReference type="ChEBI" id="CHEBI:29105"/>
    </ligand>
</feature>
<keyword evidence="2 3" id="KW-0342">GTP-binding</keyword>
<dbReference type="HAMAP" id="MF_01820">
    <property type="entry name" value="GTPase_RsgA"/>
    <property type="match status" value="1"/>
</dbReference>
<dbReference type="GO" id="GO:0005525">
    <property type="term" value="F:GTP binding"/>
    <property type="evidence" value="ECO:0007669"/>
    <property type="project" value="UniProtKB-UniRule"/>
</dbReference>
<dbReference type="Proteomes" id="UP000027341">
    <property type="component" value="Unassembled WGS sequence"/>
</dbReference>
<dbReference type="Gene3D" id="1.10.40.50">
    <property type="entry name" value="Probable gtpase engc, domain 3"/>
    <property type="match status" value="1"/>
</dbReference>
<evidence type="ECO:0000256" key="3">
    <source>
        <dbReference type="HAMAP-Rule" id="MF_01820"/>
    </source>
</evidence>
<dbReference type="InterPro" id="IPR004881">
    <property type="entry name" value="Ribosome_biogen_GTPase_RsgA"/>
</dbReference>
<comment type="similarity">
    <text evidence="3">Belongs to the TRAFAC class YlqF/YawG GTPase family. RsgA subfamily.</text>
</comment>
<comment type="subcellular location">
    <subcellularLocation>
        <location evidence="3">Cytoplasm</location>
    </subcellularLocation>
</comment>
<comment type="subunit">
    <text evidence="3">Monomer. Associates with 30S ribosomal subunit, binds 16S rRNA.</text>
</comment>
<dbReference type="EMBL" id="JMIU01000001">
    <property type="protein sequence ID" value="KDN95580.1"/>
    <property type="molecule type" value="Genomic_DNA"/>
</dbReference>
<keyword evidence="3" id="KW-0963">Cytoplasm</keyword>
<dbReference type="PANTHER" id="PTHR32120:SF11">
    <property type="entry name" value="SMALL RIBOSOMAL SUBUNIT BIOGENESIS GTPASE RSGA 1, MITOCHONDRIAL-RELATED"/>
    <property type="match status" value="1"/>
</dbReference>
<feature type="binding site" evidence="3">
    <location>
        <position position="303"/>
    </location>
    <ligand>
        <name>Zn(2+)</name>
        <dbReference type="ChEBI" id="CHEBI:29105"/>
    </ligand>
</feature>
<sequence>MSKRKLTKQQQKRVKEKRLEPLTDSQAASSKSTQNENNVLLGVPEQGLVITNFGKRILVEANNGSLVNCAVRQHLGKLVAGDIVTWQTDIEENTGVVTSLTPRKQELSRPGFRGQTRMVASNIDLLVIVAPITPGIHPDMIDRYLVVAHQLQLPTILVINKTDLIQSDEQWEMIAETLIPYDELNIEIYPVSSETQDGLEDLREALIAKNSVFVGPSGAGKSSLIKALIPDIEIKVNNLSESTGLGKHTTTNSILYHLPPVHGEENAGNIIDSPGVRLFSPAPCELHELEQAYPDFQPFLGKCKFNNCTHQNEPQCAIRDAVENGGIHYSRYHSFQRLLEEFSNSDNQGR</sequence>
<evidence type="ECO:0000259" key="5">
    <source>
        <dbReference type="PROSITE" id="PS50936"/>
    </source>
</evidence>
<dbReference type="AlphaFoldDB" id="A0A066ZZP1"/>
<accession>A0A066ZZP1</accession>
<keyword evidence="8" id="KW-1185">Reference proteome</keyword>
<name>A0A066ZZP1_HYDMR</name>
<evidence type="ECO:0000313" key="8">
    <source>
        <dbReference type="Proteomes" id="UP000027341"/>
    </source>
</evidence>
<dbReference type="GO" id="GO:0046872">
    <property type="term" value="F:metal ion binding"/>
    <property type="evidence" value="ECO:0007669"/>
    <property type="project" value="UniProtKB-KW"/>
</dbReference>
<protein>
    <recommendedName>
        <fullName evidence="3">Small ribosomal subunit biogenesis GTPase RsgA</fullName>
        <ecNumber evidence="3">3.6.1.-</ecNumber>
    </recommendedName>
</protein>
<dbReference type="GO" id="GO:0003924">
    <property type="term" value="F:GTPase activity"/>
    <property type="evidence" value="ECO:0007669"/>
    <property type="project" value="UniProtKB-UniRule"/>
</dbReference>
<feature type="compositionally biased region" description="Basic residues" evidence="4">
    <location>
        <begin position="1"/>
        <end position="16"/>
    </location>
</feature>
<dbReference type="Pfam" id="PF03193">
    <property type="entry name" value="RsgA_GTPase"/>
    <property type="match status" value="1"/>
</dbReference>
<comment type="caution">
    <text evidence="7">The sequence shown here is derived from an EMBL/GenBank/DDBJ whole genome shotgun (WGS) entry which is preliminary data.</text>
</comment>
<feature type="region of interest" description="Disordered" evidence="4">
    <location>
        <begin position="1"/>
        <end position="37"/>
    </location>
</feature>
<dbReference type="PROSITE" id="PS51721">
    <property type="entry name" value="G_CP"/>
    <property type="match status" value="1"/>
</dbReference>
<evidence type="ECO:0000256" key="2">
    <source>
        <dbReference type="ARBA" id="ARBA00023134"/>
    </source>
</evidence>
<keyword evidence="3" id="KW-0694">RNA-binding</keyword>
<feature type="binding site" evidence="3">
    <location>
        <begin position="215"/>
        <end position="223"/>
    </location>
    <ligand>
        <name>GTP</name>
        <dbReference type="ChEBI" id="CHEBI:37565"/>
    </ligand>
</feature>
<dbReference type="GO" id="GO:0042274">
    <property type="term" value="P:ribosomal small subunit biogenesis"/>
    <property type="evidence" value="ECO:0007669"/>
    <property type="project" value="UniProtKB-UniRule"/>
</dbReference>
<dbReference type="Gene3D" id="2.40.50.140">
    <property type="entry name" value="Nucleic acid-binding proteins"/>
    <property type="match status" value="1"/>
</dbReference>
<evidence type="ECO:0000256" key="4">
    <source>
        <dbReference type="SAM" id="MobiDB-lite"/>
    </source>
</evidence>